<evidence type="ECO:0000259" key="2">
    <source>
        <dbReference type="Pfam" id="PF07007"/>
    </source>
</evidence>
<gene>
    <name evidence="3" type="ORF">ABXS05_08455</name>
</gene>
<keyword evidence="1" id="KW-0732">Signal</keyword>
<dbReference type="EMBL" id="JBFNQD010000002">
    <property type="protein sequence ID" value="MEW9305564.1"/>
    <property type="molecule type" value="Genomic_DNA"/>
</dbReference>
<feature type="signal peptide" evidence="1">
    <location>
        <begin position="1"/>
        <end position="21"/>
    </location>
</feature>
<sequence>MKGRFVIIAAAALLSSSAAQAGEYAPLDCAKAASPAEKAVCGSYALGQAEARMATLYGVSMSLVAMGQRGNIGEAQQAWIKTREACGADNACLDKVYGERIGVLDEVIRNVASHGPF</sequence>
<dbReference type="PANTHER" id="PTHR37549">
    <property type="entry name" value="LIPOPROTEIN LPRI"/>
    <property type="match status" value="1"/>
</dbReference>
<dbReference type="Pfam" id="PF07007">
    <property type="entry name" value="LprI"/>
    <property type="match status" value="1"/>
</dbReference>
<dbReference type="Proteomes" id="UP001555786">
    <property type="component" value="Unassembled WGS sequence"/>
</dbReference>
<name>A0ABV3PIU8_9HYPH</name>
<evidence type="ECO:0000313" key="4">
    <source>
        <dbReference type="Proteomes" id="UP001555786"/>
    </source>
</evidence>
<organism evidence="3 4">
    <name type="scientific">Labrys neptuniae</name>
    <dbReference type="NCBI Taxonomy" id="376174"/>
    <lineage>
        <taxon>Bacteria</taxon>
        <taxon>Pseudomonadati</taxon>
        <taxon>Pseudomonadota</taxon>
        <taxon>Alphaproteobacteria</taxon>
        <taxon>Hyphomicrobiales</taxon>
        <taxon>Xanthobacteraceae</taxon>
        <taxon>Labrys</taxon>
    </lineage>
</organism>
<comment type="caution">
    <text evidence="3">The sequence shown here is derived from an EMBL/GenBank/DDBJ whole genome shotgun (WGS) entry which is preliminary data.</text>
</comment>
<evidence type="ECO:0000313" key="3">
    <source>
        <dbReference type="EMBL" id="MEW9305564.1"/>
    </source>
</evidence>
<dbReference type="PANTHER" id="PTHR37549:SF1">
    <property type="entry name" value="LIPOPROTEIN LPRI"/>
    <property type="match status" value="1"/>
</dbReference>
<dbReference type="InterPro" id="IPR052755">
    <property type="entry name" value="Lysozyme_Inhibitor_LprI"/>
</dbReference>
<proteinExistence type="predicted"/>
<feature type="chain" id="PRO_5045493747" evidence="1">
    <location>
        <begin position="22"/>
        <end position="117"/>
    </location>
</feature>
<protein>
    <submittedName>
        <fullName evidence="3">Lysozyme inhibitor LprI family protein</fullName>
    </submittedName>
</protein>
<feature type="domain" description="Lysozyme inhibitor LprI-like N-terminal" evidence="2">
    <location>
        <begin position="29"/>
        <end position="101"/>
    </location>
</feature>
<keyword evidence="4" id="KW-1185">Reference proteome</keyword>
<dbReference type="Gene3D" id="1.20.1270.180">
    <property type="match status" value="1"/>
</dbReference>
<dbReference type="InterPro" id="IPR009739">
    <property type="entry name" value="LprI-like_N"/>
</dbReference>
<reference evidence="3 4" key="1">
    <citation type="submission" date="2024-07" db="EMBL/GenBank/DDBJ databases">
        <title>Description of Labrys sedimenti sp. nov., isolated from a diclofenac-degrading enrichment culture.</title>
        <authorList>
            <person name="Tancsics A."/>
            <person name="Csepanyi A."/>
        </authorList>
    </citation>
    <scope>NUCLEOTIDE SEQUENCE [LARGE SCALE GENOMIC DNA]</scope>
    <source>
        <strain evidence="3 4">LMG 23578</strain>
    </source>
</reference>
<dbReference type="RefSeq" id="WP_367623582.1">
    <property type="nucleotide sequence ID" value="NZ_JBFNQD010000002.1"/>
</dbReference>
<accession>A0ABV3PIU8</accession>
<evidence type="ECO:0000256" key="1">
    <source>
        <dbReference type="SAM" id="SignalP"/>
    </source>
</evidence>